<dbReference type="EMBL" id="CM041534">
    <property type="protein sequence ID" value="KAI3373200.1"/>
    <property type="molecule type" value="Genomic_DNA"/>
</dbReference>
<gene>
    <name evidence="1" type="ORF">L3Q82_006515</name>
</gene>
<organism evidence="1 2">
    <name type="scientific">Scortum barcoo</name>
    <name type="common">barcoo grunter</name>
    <dbReference type="NCBI Taxonomy" id="214431"/>
    <lineage>
        <taxon>Eukaryota</taxon>
        <taxon>Metazoa</taxon>
        <taxon>Chordata</taxon>
        <taxon>Craniata</taxon>
        <taxon>Vertebrata</taxon>
        <taxon>Euteleostomi</taxon>
        <taxon>Actinopterygii</taxon>
        <taxon>Neopterygii</taxon>
        <taxon>Teleostei</taxon>
        <taxon>Neoteleostei</taxon>
        <taxon>Acanthomorphata</taxon>
        <taxon>Eupercaria</taxon>
        <taxon>Centrarchiformes</taxon>
        <taxon>Terapontoidei</taxon>
        <taxon>Terapontidae</taxon>
        <taxon>Scortum</taxon>
    </lineage>
</organism>
<evidence type="ECO:0000313" key="1">
    <source>
        <dbReference type="EMBL" id="KAI3373200.1"/>
    </source>
</evidence>
<protein>
    <submittedName>
        <fullName evidence="1">Uncharacterized protein</fullName>
    </submittedName>
</protein>
<sequence>MVLRWRGVSSTKFLGVHVTEHLTWTINTTSLAKKANQRLYFLRKLRKARAPAPIMCTFYRGTIESVLTSSITVWYGTCSASCRKTLQRIVRAAEKIVGASLPSLQDIYTSRLTCKAHPSHSFFSLPSGRRLRPGPADIYFH</sequence>
<evidence type="ECO:0000313" key="2">
    <source>
        <dbReference type="Proteomes" id="UP000831701"/>
    </source>
</evidence>
<proteinExistence type="predicted"/>
<keyword evidence="2" id="KW-1185">Reference proteome</keyword>
<reference evidence="1" key="1">
    <citation type="submission" date="2022-04" db="EMBL/GenBank/DDBJ databases">
        <title>Jade perch genome.</title>
        <authorList>
            <person name="Chao B."/>
        </authorList>
    </citation>
    <scope>NUCLEOTIDE SEQUENCE</scope>
    <source>
        <strain evidence="1">CB-2022</strain>
    </source>
</reference>
<accession>A0ACB8WZH7</accession>
<dbReference type="Proteomes" id="UP000831701">
    <property type="component" value="Chromosome 4"/>
</dbReference>
<comment type="caution">
    <text evidence="1">The sequence shown here is derived from an EMBL/GenBank/DDBJ whole genome shotgun (WGS) entry which is preliminary data.</text>
</comment>
<name>A0ACB8WZH7_9TELE</name>